<proteinExistence type="predicted"/>
<dbReference type="EMBL" id="AACSZL010000019">
    <property type="protein sequence ID" value="EAL9990142.1"/>
    <property type="molecule type" value="Genomic_DNA"/>
</dbReference>
<organism evidence="1">
    <name type="scientific">Campylobacter jejuni</name>
    <dbReference type="NCBI Taxonomy" id="197"/>
    <lineage>
        <taxon>Bacteria</taxon>
        <taxon>Pseudomonadati</taxon>
        <taxon>Campylobacterota</taxon>
        <taxon>Epsilonproteobacteria</taxon>
        <taxon>Campylobacterales</taxon>
        <taxon>Campylobacteraceae</taxon>
        <taxon>Campylobacter</taxon>
    </lineage>
</organism>
<feature type="non-terminal residue" evidence="1">
    <location>
        <position position="184"/>
    </location>
</feature>
<reference evidence="1" key="1">
    <citation type="submission" date="2018-08" db="EMBL/GenBank/DDBJ databases">
        <authorList>
            <consortium name="NARMS: The National Antimicrobial Resistance Monitoring System"/>
        </authorList>
    </citation>
    <scope>NUCLEOTIDE SEQUENCE</scope>
    <source>
        <strain evidence="1">FSIS11813166</strain>
    </source>
</reference>
<dbReference type="AlphaFoldDB" id="A0A5T0KUZ1"/>
<comment type="caution">
    <text evidence="1">The sequence shown here is derived from an EMBL/GenBank/DDBJ whole genome shotgun (WGS) entry which is preliminary data.</text>
</comment>
<sequence length="184" mass="20813">MKKIFALLALTSLLTSSVFAEDFLAKLTKGALSDTSPGVKELSLEEMKQVKGGYVVEFEFFKDRRNLTSEVYAIAEITLEERKNLDKGLCGAGEDKCQNPSRDRLFAWLQASANSPADYRPVYKVKRQIKHSNLGQPYVLFTYGVAVYNVNNGQIYQYNSSPMLNNNRIIREIAHQYKSVIEDA</sequence>
<protein>
    <submittedName>
        <fullName evidence="1">Uncharacterized protein</fullName>
    </submittedName>
</protein>
<evidence type="ECO:0000313" key="1">
    <source>
        <dbReference type="EMBL" id="EAL9990142.1"/>
    </source>
</evidence>
<accession>A0A5T0KUZ1</accession>
<name>A0A5T0KUZ1_CAMJU</name>
<gene>
    <name evidence="1" type="ORF">D1F30_07045</name>
</gene>